<keyword evidence="4" id="KW-0732">Signal</keyword>
<dbReference type="Pfam" id="PF00496">
    <property type="entry name" value="SBP_bac_5"/>
    <property type="match status" value="1"/>
</dbReference>
<dbReference type="EMBL" id="JAERQU010000013">
    <property type="protein sequence ID" value="MBS8120358.1"/>
    <property type="molecule type" value="Genomic_DNA"/>
</dbReference>
<evidence type="ECO:0000313" key="6">
    <source>
        <dbReference type="EMBL" id="MBS8120358.1"/>
    </source>
</evidence>
<dbReference type="Gene3D" id="3.40.190.10">
    <property type="entry name" value="Periplasmic binding protein-like II"/>
    <property type="match status" value="1"/>
</dbReference>
<evidence type="ECO:0000256" key="1">
    <source>
        <dbReference type="ARBA" id="ARBA00004196"/>
    </source>
</evidence>
<dbReference type="PIRSF" id="PIRSF002741">
    <property type="entry name" value="MppA"/>
    <property type="match status" value="1"/>
</dbReference>
<dbReference type="PROSITE" id="PS51257">
    <property type="entry name" value="PROKAR_LIPOPROTEIN"/>
    <property type="match status" value="1"/>
</dbReference>
<dbReference type="EMBL" id="JAERQX010000013">
    <property type="protein sequence ID" value="MBS8133127.1"/>
    <property type="molecule type" value="Genomic_DNA"/>
</dbReference>
<name>A0A8T5CPZ7_HALVO</name>
<dbReference type="PANTHER" id="PTHR30290">
    <property type="entry name" value="PERIPLASMIC BINDING COMPONENT OF ABC TRANSPORTER"/>
    <property type="match status" value="1"/>
</dbReference>
<accession>A0A8T5CPZ7</accession>
<comment type="caution">
    <text evidence="8">The sequence shown here is derived from an EMBL/GenBank/DDBJ whole genome shotgun (WGS) entry which is preliminary data.</text>
</comment>
<dbReference type="GeneID" id="8919111"/>
<evidence type="ECO:0000313" key="9">
    <source>
        <dbReference type="EMBL" id="MBS8133127.1"/>
    </source>
</evidence>
<dbReference type="RefSeq" id="WP_013034939.1">
    <property type="nucleotide sequence ID" value="NZ_JAERQU010000013.1"/>
</dbReference>
<dbReference type="GO" id="GO:0043190">
    <property type="term" value="C:ATP-binding cassette (ABC) transporter complex"/>
    <property type="evidence" value="ECO:0007669"/>
    <property type="project" value="InterPro"/>
</dbReference>
<organism evidence="8 10">
    <name type="scientific">Haloferax volcanii</name>
    <name type="common">Halobacterium volcanii</name>
    <dbReference type="NCBI Taxonomy" id="2246"/>
    <lineage>
        <taxon>Archaea</taxon>
        <taxon>Methanobacteriati</taxon>
        <taxon>Methanobacteriota</taxon>
        <taxon>Stenosarchaea group</taxon>
        <taxon>Halobacteria</taxon>
        <taxon>Halobacteriales</taxon>
        <taxon>Haloferacaceae</taxon>
        <taxon>Haloferax</taxon>
    </lineage>
</organism>
<keyword evidence="3" id="KW-0813">Transport</keyword>
<dbReference type="InterPro" id="IPR030678">
    <property type="entry name" value="Peptide/Ni-bd"/>
</dbReference>
<dbReference type="OMA" id="YIAYNVM"/>
<evidence type="ECO:0000259" key="5">
    <source>
        <dbReference type="Pfam" id="PF00496"/>
    </source>
</evidence>
<dbReference type="EMBL" id="JAERQV010000013">
    <property type="protein sequence ID" value="MBS8125395.1"/>
    <property type="molecule type" value="Genomic_DNA"/>
</dbReference>
<comment type="subcellular location">
    <subcellularLocation>
        <location evidence="1">Cell envelope</location>
    </subcellularLocation>
</comment>
<dbReference type="InterPro" id="IPR039424">
    <property type="entry name" value="SBP_5"/>
</dbReference>
<dbReference type="CDD" id="cd08490">
    <property type="entry name" value="PBP2_NikA_DppA_OppA_like_3"/>
    <property type="match status" value="1"/>
</dbReference>
<dbReference type="GO" id="GO:1904680">
    <property type="term" value="F:peptide transmembrane transporter activity"/>
    <property type="evidence" value="ECO:0007669"/>
    <property type="project" value="TreeGrafter"/>
</dbReference>
<comment type="similarity">
    <text evidence="2">Belongs to the bacterial solute-binding protein 5 family.</text>
</comment>
<gene>
    <name evidence="6" type="ORF">JK351_14495</name>
    <name evidence="9" type="ORF">JK352_14620</name>
    <name evidence="8" type="ORF">JK353_14625</name>
    <name evidence="7" type="ORF">JK354_14630</name>
</gene>
<protein>
    <submittedName>
        <fullName evidence="8">ABC transporter substrate-binding protein</fullName>
    </submittedName>
</protein>
<dbReference type="Proteomes" id="UP000676028">
    <property type="component" value="Unassembled WGS sequence"/>
</dbReference>
<evidence type="ECO:0000256" key="3">
    <source>
        <dbReference type="ARBA" id="ARBA00022448"/>
    </source>
</evidence>
<evidence type="ECO:0000313" key="10">
    <source>
        <dbReference type="Proteomes" id="UP000678484"/>
    </source>
</evidence>
<evidence type="ECO:0000313" key="8">
    <source>
        <dbReference type="EMBL" id="MBS8129262.1"/>
    </source>
</evidence>
<reference evidence="8" key="1">
    <citation type="journal article" date="2021" name="Nat. Microbiol.">
        <title>Cell division in the archaeon Haloferax volcanii relies on two FtsZ proteins with distinct functions in division ring assembly and constriction.</title>
        <authorList>
            <person name="Liao Y."/>
            <person name="Ithurbide S."/>
            <person name="Evenhuis C."/>
            <person name="Loewe J."/>
            <person name="Duggin I.G."/>
        </authorList>
    </citation>
    <scope>NUCLEOTIDE SEQUENCE</scope>
    <source>
        <strain evidence="6">H98</strain>
        <strain evidence="9">ID112 - delta_ftsZ1_delta_ftsZ2</strain>
        <strain evidence="7">ID76 - delta_ftsZ1</strain>
        <strain evidence="8">ID77 - delta_ftsZ2</strain>
    </source>
</reference>
<dbReference type="AlphaFoldDB" id="A0A8T5CPZ7"/>
<dbReference type="PANTHER" id="PTHR30290:SF10">
    <property type="entry name" value="PERIPLASMIC OLIGOPEPTIDE-BINDING PROTEIN-RELATED"/>
    <property type="match status" value="1"/>
</dbReference>
<dbReference type="Gene3D" id="3.10.105.10">
    <property type="entry name" value="Dipeptide-binding Protein, Domain 3"/>
    <property type="match status" value="1"/>
</dbReference>
<dbReference type="Proteomes" id="UP000678484">
    <property type="component" value="Unassembled WGS sequence"/>
</dbReference>
<evidence type="ECO:0000256" key="4">
    <source>
        <dbReference type="ARBA" id="ARBA00022729"/>
    </source>
</evidence>
<dbReference type="InterPro" id="IPR000914">
    <property type="entry name" value="SBP_5_dom"/>
</dbReference>
<proteinExistence type="inferred from homology"/>
<evidence type="ECO:0000256" key="2">
    <source>
        <dbReference type="ARBA" id="ARBA00005695"/>
    </source>
</evidence>
<sequence>MNEARPLRRRTVLSVLTAASLGGLAGCLGGADDSAPDASENESTTFRVGTQWNPDSLDPLVKGWVFRKLSVIEPLVITDYDASVAPGLATDWSATDESRQWEFTLRDDVTFHDGTPLSAALAVESLRRSFASTSLAGLPVESVSAADDRTVRIRTERPFAPLPAHLTRAETSIVSSESYDDDGAVTELIGTGPFRFDSWEPGERITAVAFESYHGTVPSIDELVYERVADEQTRLLKLENGELDMARQLSTETTPGLEAHDHLTAYEYEVPRTRYLVFDTTSTPFGDREVRRAAMYALDRAGIVESVLNGGGPAAVGPYPPELTEWANEDLEPYAYDPEKARELLEAAGWKATESGRVRDGEPLEIELWTYDAWSLPIVAQVVQEQLSAVGFDVSLRQLAYSTIRERANRDSFDAVLWSNSLLWYPDPDRLADFVHSTEATMFSGYENERVDRLLEAARTTTHRAERKRRYDEVQAIAQRDVPIGWVTHVTNVVGTSADVEGYRPLPTETCYHLEDVTHQSRA</sequence>
<evidence type="ECO:0000313" key="7">
    <source>
        <dbReference type="EMBL" id="MBS8125395.1"/>
    </source>
</evidence>
<dbReference type="EMBL" id="JAERQW010000013">
    <property type="protein sequence ID" value="MBS8129262.1"/>
    <property type="molecule type" value="Genomic_DNA"/>
</dbReference>
<feature type="domain" description="Solute-binding protein family 5" evidence="5">
    <location>
        <begin position="84"/>
        <end position="438"/>
    </location>
</feature>
<dbReference type="Proteomes" id="UP000679371">
    <property type="component" value="Unassembled WGS sequence"/>
</dbReference>
<dbReference type="GO" id="GO:0015833">
    <property type="term" value="P:peptide transport"/>
    <property type="evidence" value="ECO:0007669"/>
    <property type="project" value="TreeGrafter"/>
</dbReference>
<dbReference type="Proteomes" id="UP000679789">
    <property type="component" value="Unassembled WGS sequence"/>
</dbReference>
<dbReference type="SUPFAM" id="SSF53850">
    <property type="entry name" value="Periplasmic binding protein-like II"/>
    <property type="match status" value="1"/>
</dbReference>
<dbReference type="GO" id="GO:0042597">
    <property type="term" value="C:periplasmic space"/>
    <property type="evidence" value="ECO:0007669"/>
    <property type="project" value="UniProtKB-ARBA"/>
</dbReference>